<sequence length="419" mass="47125">MSKFWSTGSSSSSSSSSLYFSSDDEDDDDNSSTNSTKSLISTAVDDPDLAWEQLGEQQSFLPPPTIISTSNEIKRECEPKAHTRIACISDTHGAHRSFFVPPCDILIHGGDFTNTGEPCVVEDMSDYFGDLLSRNSHVSQKQQKQQQPRVKHGIVCIAGNHELTFQPDHYEKVHDTFHPPKRGGRLDDQKARGALTNCTYLQDGSCQIEDTNIYGSPWTPEYHCWAFNLPRTDLGRVWDNIPDDTDVLITHGPPLGRGDPHSRGIKSSARLGCVDLLQQVQQRIQPRLHVFGHVHSGYGVTFDGTTLFVNASAVSNDFAPRNPCIVVDLPKDGISPAVVVYPVCELSEEEILDWFRRNEYHQVLFYLEDTLPRLRGDDVVKTKDVPFMDLVDRLRMHRDRDGREELCRALLHLRADSYG</sequence>
<reference evidence="3" key="1">
    <citation type="submission" date="2021-01" db="EMBL/GenBank/DDBJ databases">
        <authorList>
            <person name="Corre E."/>
            <person name="Pelletier E."/>
            <person name="Niang G."/>
            <person name="Scheremetjew M."/>
            <person name="Finn R."/>
            <person name="Kale V."/>
            <person name="Holt S."/>
            <person name="Cochrane G."/>
            <person name="Meng A."/>
            <person name="Brown T."/>
            <person name="Cohen L."/>
        </authorList>
    </citation>
    <scope>NUCLEOTIDE SEQUENCE</scope>
    <source>
        <strain evidence="3">GSO104</strain>
    </source>
</reference>
<name>A0A7S4VIK0_9STRA</name>
<feature type="region of interest" description="Disordered" evidence="1">
    <location>
        <begin position="1"/>
        <end position="40"/>
    </location>
</feature>
<dbReference type="InterPro" id="IPR029052">
    <property type="entry name" value="Metallo-depent_PP-like"/>
</dbReference>
<dbReference type="CDD" id="cd07379">
    <property type="entry name" value="MPP_239FB"/>
    <property type="match status" value="1"/>
</dbReference>
<dbReference type="PANTHER" id="PTHR12905">
    <property type="entry name" value="METALLOPHOSPHOESTERASE"/>
    <property type="match status" value="1"/>
</dbReference>
<dbReference type="InterPro" id="IPR004843">
    <property type="entry name" value="Calcineurin-like_PHP"/>
</dbReference>
<evidence type="ECO:0000313" key="3">
    <source>
        <dbReference type="EMBL" id="CAE4613051.1"/>
    </source>
</evidence>
<evidence type="ECO:0000256" key="1">
    <source>
        <dbReference type="SAM" id="MobiDB-lite"/>
    </source>
</evidence>
<feature type="domain" description="Calcineurin-like phosphoesterase" evidence="2">
    <location>
        <begin position="84"/>
        <end position="296"/>
    </location>
</feature>
<feature type="compositionally biased region" description="Low complexity" evidence="1">
    <location>
        <begin position="1"/>
        <end position="21"/>
    </location>
</feature>
<dbReference type="Gene3D" id="3.60.21.10">
    <property type="match status" value="1"/>
</dbReference>
<protein>
    <recommendedName>
        <fullName evidence="2">Calcineurin-like phosphoesterase domain-containing protein</fullName>
    </recommendedName>
</protein>
<evidence type="ECO:0000259" key="2">
    <source>
        <dbReference type="Pfam" id="PF00149"/>
    </source>
</evidence>
<dbReference type="GO" id="GO:0016787">
    <property type="term" value="F:hydrolase activity"/>
    <property type="evidence" value="ECO:0007669"/>
    <property type="project" value="InterPro"/>
</dbReference>
<dbReference type="PANTHER" id="PTHR12905:SF0">
    <property type="entry name" value="CALCINEURIN-LIKE PHOSPHOESTERASE DOMAIN-CONTAINING PROTEIN"/>
    <property type="match status" value="1"/>
</dbReference>
<dbReference type="InterPro" id="IPR051693">
    <property type="entry name" value="UPF0046_metallophosphoest"/>
</dbReference>
<gene>
    <name evidence="3" type="ORF">DBRI00130_LOCUS17940</name>
</gene>
<accession>A0A7S4VIK0</accession>
<dbReference type="SUPFAM" id="SSF56300">
    <property type="entry name" value="Metallo-dependent phosphatases"/>
    <property type="match status" value="1"/>
</dbReference>
<organism evidence="3">
    <name type="scientific">Ditylum brightwellii</name>
    <dbReference type="NCBI Taxonomy" id="49249"/>
    <lineage>
        <taxon>Eukaryota</taxon>
        <taxon>Sar</taxon>
        <taxon>Stramenopiles</taxon>
        <taxon>Ochrophyta</taxon>
        <taxon>Bacillariophyta</taxon>
        <taxon>Mediophyceae</taxon>
        <taxon>Lithodesmiophycidae</taxon>
        <taxon>Lithodesmiales</taxon>
        <taxon>Lithodesmiaceae</taxon>
        <taxon>Ditylum</taxon>
    </lineage>
</organism>
<proteinExistence type="predicted"/>
<dbReference type="AlphaFoldDB" id="A0A7S4VIK0"/>
<dbReference type="Pfam" id="PF00149">
    <property type="entry name" value="Metallophos"/>
    <property type="match status" value="1"/>
</dbReference>
<dbReference type="EMBL" id="HBNS01022691">
    <property type="protein sequence ID" value="CAE4613051.1"/>
    <property type="molecule type" value="Transcribed_RNA"/>
</dbReference>